<dbReference type="GO" id="GO:0005506">
    <property type="term" value="F:iron ion binding"/>
    <property type="evidence" value="ECO:0007669"/>
    <property type="project" value="InterPro"/>
</dbReference>
<comment type="similarity">
    <text evidence="4 14">Belongs to the cytochrome P450 family.</text>
</comment>
<dbReference type="Gene3D" id="1.10.630.10">
    <property type="entry name" value="Cytochrome P450"/>
    <property type="match status" value="1"/>
</dbReference>
<comment type="caution">
    <text evidence="16">The sequence shown here is derived from an EMBL/GenBank/DDBJ whole genome shotgun (WGS) entry which is preliminary data.</text>
</comment>
<comment type="cofactor">
    <cofactor evidence="1 13">
        <name>heme</name>
        <dbReference type="ChEBI" id="CHEBI:30413"/>
    </cofactor>
</comment>
<dbReference type="STRING" id="4540.A0A3L6RIZ5"/>
<dbReference type="PRINTS" id="PR00463">
    <property type="entry name" value="EP450I"/>
</dbReference>
<dbReference type="SUPFAM" id="SSF48264">
    <property type="entry name" value="Cytochrome P450"/>
    <property type="match status" value="1"/>
</dbReference>
<dbReference type="Proteomes" id="UP000275267">
    <property type="component" value="Unassembled WGS sequence"/>
</dbReference>
<dbReference type="EMBL" id="PQIB02000008">
    <property type="protein sequence ID" value="RLN04346.1"/>
    <property type="molecule type" value="Genomic_DNA"/>
</dbReference>
<dbReference type="InterPro" id="IPR017972">
    <property type="entry name" value="Cyt_P450_CS"/>
</dbReference>
<feature type="binding site" description="axial binding residue" evidence="13">
    <location>
        <position position="481"/>
    </location>
    <ligand>
        <name>heme</name>
        <dbReference type="ChEBI" id="CHEBI:30413"/>
    </ligand>
    <ligandPart>
        <name>Fe</name>
        <dbReference type="ChEBI" id="CHEBI:18248"/>
    </ligandPart>
</feature>
<keyword evidence="9 14" id="KW-0560">Oxidoreductase</keyword>
<keyword evidence="11 14" id="KW-0503">Monooxygenase</keyword>
<protein>
    <submittedName>
        <fullName evidence="16">Indole-2-monooxygenase</fullName>
    </submittedName>
</protein>
<evidence type="ECO:0000256" key="5">
    <source>
        <dbReference type="ARBA" id="ARBA00022617"/>
    </source>
</evidence>
<keyword evidence="12 15" id="KW-0472">Membrane</keyword>
<dbReference type="CDD" id="cd11072">
    <property type="entry name" value="CYP71-like"/>
    <property type="match status" value="1"/>
</dbReference>
<dbReference type="GO" id="GO:0004497">
    <property type="term" value="F:monooxygenase activity"/>
    <property type="evidence" value="ECO:0007669"/>
    <property type="project" value="UniProtKB-KW"/>
</dbReference>
<dbReference type="PROSITE" id="PS00086">
    <property type="entry name" value="CYTOCHROME_P450"/>
    <property type="match status" value="1"/>
</dbReference>
<keyword evidence="8 15" id="KW-1133">Transmembrane helix</keyword>
<proteinExistence type="inferred from homology"/>
<dbReference type="GO" id="GO:0016705">
    <property type="term" value="F:oxidoreductase activity, acting on paired donors, with incorporation or reduction of molecular oxygen"/>
    <property type="evidence" value="ECO:0007669"/>
    <property type="project" value="InterPro"/>
</dbReference>
<dbReference type="InterPro" id="IPR002401">
    <property type="entry name" value="Cyt_P450_E_grp-I"/>
</dbReference>
<accession>A0A3L6RIZ5</accession>
<evidence type="ECO:0000256" key="8">
    <source>
        <dbReference type="ARBA" id="ARBA00022989"/>
    </source>
</evidence>
<keyword evidence="10 13" id="KW-0408">Iron</keyword>
<comment type="pathway">
    <text evidence="3">Secondary metabolite biosynthesis.</text>
</comment>
<evidence type="ECO:0000256" key="10">
    <source>
        <dbReference type="ARBA" id="ARBA00023004"/>
    </source>
</evidence>
<evidence type="ECO:0000256" key="7">
    <source>
        <dbReference type="ARBA" id="ARBA00022723"/>
    </source>
</evidence>
<reference evidence="17" key="1">
    <citation type="journal article" date="2019" name="Nat. Commun.">
        <title>The genome of broomcorn millet.</title>
        <authorList>
            <person name="Zou C."/>
            <person name="Miki D."/>
            <person name="Li D."/>
            <person name="Tang Q."/>
            <person name="Xiao L."/>
            <person name="Rajput S."/>
            <person name="Deng P."/>
            <person name="Jia W."/>
            <person name="Huang R."/>
            <person name="Zhang M."/>
            <person name="Sun Y."/>
            <person name="Hu J."/>
            <person name="Fu X."/>
            <person name="Schnable P.S."/>
            <person name="Li F."/>
            <person name="Zhang H."/>
            <person name="Feng B."/>
            <person name="Zhu X."/>
            <person name="Liu R."/>
            <person name="Schnable J.C."/>
            <person name="Zhu J.-K."/>
            <person name="Zhang H."/>
        </authorList>
    </citation>
    <scope>NUCLEOTIDE SEQUENCE [LARGE SCALE GENOMIC DNA]</scope>
</reference>
<evidence type="ECO:0000256" key="14">
    <source>
        <dbReference type="RuleBase" id="RU000461"/>
    </source>
</evidence>
<evidence type="ECO:0000256" key="11">
    <source>
        <dbReference type="ARBA" id="ARBA00023033"/>
    </source>
</evidence>
<dbReference type="FunFam" id="1.10.630.10:FF:000055">
    <property type="entry name" value="Cytochrome P450 71A26"/>
    <property type="match status" value="1"/>
</dbReference>
<dbReference type="AlphaFoldDB" id="A0A3L6RIZ5"/>
<feature type="transmembrane region" description="Helical" evidence="15">
    <location>
        <begin position="30"/>
        <end position="48"/>
    </location>
</feature>
<keyword evidence="6 15" id="KW-0812">Transmembrane</keyword>
<dbReference type="PRINTS" id="PR00385">
    <property type="entry name" value="P450"/>
</dbReference>
<dbReference type="InterPro" id="IPR036396">
    <property type="entry name" value="Cyt_P450_sf"/>
</dbReference>
<dbReference type="Pfam" id="PF00067">
    <property type="entry name" value="p450"/>
    <property type="match status" value="1"/>
</dbReference>
<keyword evidence="7 13" id="KW-0479">Metal-binding</keyword>
<evidence type="ECO:0000256" key="12">
    <source>
        <dbReference type="ARBA" id="ARBA00023136"/>
    </source>
</evidence>
<dbReference type="GO" id="GO:0016020">
    <property type="term" value="C:membrane"/>
    <property type="evidence" value="ECO:0007669"/>
    <property type="project" value="UniProtKB-SubCell"/>
</dbReference>
<sequence>MAAQQAQAVLHDLLRRLYDEAAAAAAAPRAPLFFLATLFSLVLLPLLLRRFIASTASPRDDELLSRLPSPPNKLPIIGHLHLMGTHPHISLAALAAKHGPDLMLLRLGTVPTVIASSPRAAEAILRTHDHIFASRPSSMVADILIYGQSDSCYSPYGDHFRKVRKLVTVHLLNSHKVQAYRPEREEEVGLVMAKLAAAAAARAVVDLSELLHSFANDLICRAVSGKFFREEGRNSLFRELIGTNAALLGGFNLEDYFPRLARVELLSKLICAKVKKVSRRWDKLLDELIDDHAARAARREEGAAEEDDSDFIDVLLSRQQEYGITRNHIKALLIDMFEAGTDTSYSSLDVAMAELMRKPHLMAKLQDEVRRTVPRGQEMVTESDLAGMTYLKAVIKETLRLHPAAPLFIPHLSMETCDVDGYTIPSGTRVMVNAWAIGRLSAFWDNPDEFIPERFMDNGNDIDIKGKDFRYLPFGSGRRMCPGIHAAAATMEIMLANLMYRFDWELPAGVNKEDIDMTEVFGLTVHRKEKLFLIPRAAA</sequence>
<evidence type="ECO:0000256" key="13">
    <source>
        <dbReference type="PIRSR" id="PIRSR602401-1"/>
    </source>
</evidence>
<keyword evidence="5 13" id="KW-0349">Heme</keyword>
<dbReference type="OrthoDB" id="1470350at2759"/>
<evidence type="ECO:0000256" key="6">
    <source>
        <dbReference type="ARBA" id="ARBA00022692"/>
    </source>
</evidence>
<organism evidence="16 17">
    <name type="scientific">Panicum miliaceum</name>
    <name type="common">Proso millet</name>
    <name type="synonym">Broomcorn millet</name>
    <dbReference type="NCBI Taxonomy" id="4540"/>
    <lineage>
        <taxon>Eukaryota</taxon>
        <taxon>Viridiplantae</taxon>
        <taxon>Streptophyta</taxon>
        <taxon>Embryophyta</taxon>
        <taxon>Tracheophyta</taxon>
        <taxon>Spermatophyta</taxon>
        <taxon>Magnoliopsida</taxon>
        <taxon>Liliopsida</taxon>
        <taxon>Poales</taxon>
        <taxon>Poaceae</taxon>
        <taxon>PACMAD clade</taxon>
        <taxon>Panicoideae</taxon>
        <taxon>Panicodae</taxon>
        <taxon>Paniceae</taxon>
        <taxon>Panicinae</taxon>
        <taxon>Panicum</taxon>
        <taxon>Panicum sect. Panicum</taxon>
    </lineage>
</organism>
<keyword evidence="17" id="KW-1185">Reference proteome</keyword>
<evidence type="ECO:0000313" key="16">
    <source>
        <dbReference type="EMBL" id="RLN04346.1"/>
    </source>
</evidence>
<evidence type="ECO:0000313" key="17">
    <source>
        <dbReference type="Proteomes" id="UP000275267"/>
    </source>
</evidence>
<evidence type="ECO:0000256" key="3">
    <source>
        <dbReference type="ARBA" id="ARBA00005179"/>
    </source>
</evidence>
<dbReference type="PANTHER" id="PTHR47955">
    <property type="entry name" value="CYTOCHROME P450 FAMILY 71 PROTEIN"/>
    <property type="match status" value="1"/>
</dbReference>
<evidence type="ECO:0000256" key="4">
    <source>
        <dbReference type="ARBA" id="ARBA00010617"/>
    </source>
</evidence>
<dbReference type="GO" id="GO:0020037">
    <property type="term" value="F:heme binding"/>
    <property type="evidence" value="ECO:0007669"/>
    <property type="project" value="InterPro"/>
</dbReference>
<evidence type="ECO:0000256" key="1">
    <source>
        <dbReference type="ARBA" id="ARBA00001971"/>
    </source>
</evidence>
<evidence type="ECO:0000256" key="15">
    <source>
        <dbReference type="SAM" id="Phobius"/>
    </source>
</evidence>
<dbReference type="InterPro" id="IPR001128">
    <property type="entry name" value="Cyt_P450"/>
</dbReference>
<evidence type="ECO:0000256" key="9">
    <source>
        <dbReference type="ARBA" id="ARBA00023002"/>
    </source>
</evidence>
<gene>
    <name evidence="16" type="ORF">C2845_PM13G00420</name>
</gene>
<comment type="subcellular location">
    <subcellularLocation>
        <location evidence="2">Membrane</location>
    </subcellularLocation>
</comment>
<evidence type="ECO:0000256" key="2">
    <source>
        <dbReference type="ARBA" id="ARBA00004370"/>
    </source>
</evidence>
<name>A0A3L6RIZ5_PANMI</name>
<dbReference type="PANTHER" id="PTHR47955:SF14">
    <property type="entry name" value="OS01G0543600 PROTEIN"/>
    <property type="match status" value="1"/>
</dbReference>